<dbReference type="STRING" id="1149755.A0A2J6RSN7"/>
<dbReference type="PANTHER" id="PTHR43102">
    <property type="entry name" value="SLR1143 PROTEIN"/>
    <property type="match status" value="1"/>
</dbReference>
<feature type="region of interest" description="Disordered" evidence="1">
    <location>
        <begin position="740"/>
        <end position="770"/>
    </location>
</feature>
<feature type="region of interest" description="Disordered" evidence="1">
    <location>
        <begin position="564"/>
        <end position="593"/>
    </location>
</feature>
<feature type="domain" description="GAF" evidence="2">
    <location>
        <begin position="261"/>
        <end position="380"/>
    </location>
</feature>
<evidence type="ECO:0000256" key="1">
    <source>
        <dbReference type="SAM" id="MobiDB-lite"/>
    </source>
</evidence>
<dbReference type="Gene3D" id="3.30.450.40">
    <property type="match status" value="1"/>
</dbReference>
<dbReference type="AlphaFoldDB" id="A0A2J6RSN7"/>
<sequence length="862" mass="96937">MAKSQEINVSEYPKPLQSKAFSTGSEKKAPGFIGRLFSRVSQEKTLDKDMSGPGDSIHPPAHYIRPMHPSNNNQRLQARSCSQEGFRRNDCLEADFKSDSSSHVHPVTRAKERAFTQSLLEGKGPRNEAVDAEVDFDNGFYMALNTSNLPCEYIDLATSQNNQMYETRSDQSFGALLVPEVATDDLRESWESEQFRLWLECYVKGRYNLSIPPPPAFPVGRNSGFEYLSAVHTLDEEERISFCAKYQIVWAPGSHMDVLGDLVTAAMKKFGVEAGCLSFFDKEQELVQIEGLHRRPRINREDSIAAHVLYSQEVMIVPDAQMDWRFAGNPLVIGGPHIRFFAGAPLLTDNGMVIAVLSLLDRKPRSAFTPNERYELAEFSKKLVQELDSIVDMLTDSALRTTPLLERDSIINGVYKPTSAEEYARQFSTGKIEPELMPCGLQYRPKPAKNTRHPINTQMNFARAEEPTPPPSAESNNSSWYTKPQNYGRSYEQFCEGPVLHDNHVYEQRANSDYRCSSPRPFSGSDLTSLRPPPFNSPDVSFEGADSSRHAEFANLHQQFHQVSDTDCADAPADTSLGAESTVDGSSTRTEPLQQKARSTFEQTIEDFATKCHFDVVYCMELKSKPSPTGTELSYDIPLLYGHKRLATLDIDLHLNVLRSDDCRYLPCKQTRYERDVFADGFLIPLHPKIPRKQESAGLVLGMFRKPRTLEKLWQRTSQHIQQEKQEVIDFASQLSRVFPPSHKHSRTNAPRHNFEPRPVGERSTTSSSEFRPFLANEATELILGDENIRSGGVCNPYGNRQEYPSVTNLSTGVEDTKQYPRRMEVVPPRQQNSNTLTGKIKGLARDLVAETIGSLGKGGVA</sequence>
<feature type="region of interest" description="Disordered" evidence="1">
    <location>
        <begin position="512"/>
        <end position="546"/>
    </location>
</feature>
<accession>A0A2J6RSN7</accession>
<protein>
    <recommendedName>
        <fullName evidence="2">GAF domain-containing protein</fullName>
    </recommendedName>
</protein>
<reference evidence="3 4" key="1">
    <citation type="submission" date="2016-04" db="EMBL/GenBank/DDBJ databases">
        <title>A degradative enzymes factory behind the ericoid mycorrhizal symbiosis.</title>
        <authorList>
            <consortium name="DOE Joint Genome Institute"/>
            <person name="Martino E."/>
            <person name="Morin E."/>
            <person name="Grelet G."/>
            <person name="Kuo A."/>
            <person name="Kohler A."/>
            <person name="Daghino S."/>
            <person name="Barry K."/>
            <person name="Choi C."/>
            <person name="Cichocki N."/>
            <person name="Clum A."/>
            <person name="Copeland A."/>
            <person name="Hainaut M."/>
            <person name="Haridas S."/>
            <person name="Labutti K."/>
            <person name="Lindquist E."/>
            <person name="Lipzen A."/>
            <person name="Khouja H.-R."/>
            <person name="Murat C."/>
            <person name="Ohm R."/>
            <person name="Olson A."/>
            <person name="Spatafora J."/>
            <person name="Veneault-Fourrey C."/>
            <person name="Henrissat B."/>
            <person name="Grigoriev I."/>
            <person name="Martin F."/>
            <person name="Perotto S."/>
        </authorList>
    </citation>
    <scope>NUCLEOTIDE SEQUENCE [LARGE SCALE GENOMIC DNA]</scope>
    <source>
        <strain evidence="3 4">F</strain>
    </source>
</reference>
<dbReference type="PANTHER" id="PTHR43102:SF2">
    <property type="entry name" value="GAF DOMAIN-CONTAINING PROTEIN"/>
    <property type="match status" value="1"/>
</dbReference>
<gene>
    <name evidence="3" type="ORF">L207DRAFT_581954</name>
</gene>
<dbReference type="InterPro" id="IPR029016">
    <property type="entry name" value="GAF-like_dom_sf"/>
</dbReference>
<feature type="region of interest" description="Disordered" evidence="1">
    <location>
        <begin position="463"/>
        <end position="483"/>
    </location>
</feature>
<evidence type="ECO:0000259" key="2">
    <source>
        <dbReference type="Pfam" id="PF01590"/>
    </source>
</evidence>
<proteinExistence type="predicted"/>
<dbReference type="Pfam" id="PF01590">
    <property type="entry name" value="GAF"/>
    <property type="match status" value="1"/>
</dbReference>
<feature type="region of interest" description="Disordered" evidence="1">
    <location>
        <begin position="1"/>
        <end position="29"/>
    </location>
</feature>
<dbReference type="EMBL" id="KZ613944">
    <property type="protein sequence ID" value="PMD41531.1"/>
    <property type="molecule type" value="Genomic_DNA"/>
</dbReference>
<organism evidence="3 4">
    <name type="scientific">Hyaloscypha variabilis (strain UAMH 11265 / GT02V1 / F)</name>
    <name type="common">Meliniomyces variabilis</name>
    <dbReference type="NCBI Taxonomy" id="1149755"/>
    <lineage>
        <taxon>Eukaryota</taxon>
        <taxon>Fungi</taxon>
        <taxon>Dikarya</taxon>
        <taxon>Ascomycota</taxon>
        <taxon>Pezizomycotina</taxon>
        <taxon>Leotiomycetes</taxon>
        <taxon>Helotiales</taxon>
        <taxon>Hyaloscyphaceae</taxon>
        <taxon>Hyaloscypha</taxon>
        <taxon>Hyaloscypha variabilis</taxon>
    </lineage>
</organism>
<evidence type="ECO:0000313" key="3">
    <source>
        <dbReference type="EMBL" id="PMD41531.1"/>
    </source>
</evidence>
<dbReference type="InterPro" id="IPR003018">
    <property type="entry name" value="GAF"/>
</dbReference>
<dbReference type="Proteomes" id="UP000235786">
    <property type="component" value="Unassembled WGS sequence"/>
</dbReference>
<name>A0A2J6RSN7_HYAVF</name>
<evidence type="ECO:0000313" key="4">
    <source>
        <dbReference type="Proteomes" id="UP000235786"/>
    </source>
</evidence>
<feature type="compositionally biased region" description="Polar residues" evidence="1">
    <location>
        <begin position="583"/>
        <end position="593"/>
    </location>
</feature>
<dbReference type="SUPFAM" id="SSF55781">
    <property type="entry name" value="GAF domain-like"/>
    <property type="match status" value="1"/>
</dbReference>
<keyword evidence="4" id="KW-1185">Reference proteome</keyword>
<dbReference type="OrthoDB" id="303614at2759"/>